<evidence type="ECO:0000259" key="24">
    <source>
        <dbReference type="Pfam" id="PF05524"/>
    </source>
</evidence>
<keyword evidence="25" id="KW-0670">Pyruvate</keyword>
<evidence type="ECO:0000259" key="23">
    <source>
        <dbReference type="Pfam" id="PF02896"/>
    </source>
</evidence>
<dbReference type="InterPro" id="IPR008279">
    <property type="entry name" value="PEP-util_enz_mobile_dom"/>
</dbReference>
<dbReference type="SUPFAM" id="SSF47831">
    <property type="entry name" value="Enzyme I of the PEP:sugar phosphotransferase system HPr-binding (sub)domain"/>
    <property type="match status" value="1"/>
</dbReference>
<comment type="subcellular location">
    <subcellularLocation>
        <location evidence="4 17">Cytoplasm</location>
    </subcellularLocation>
</comment>
<evidence type="ECO:0000256" key="13">
    <source>
        <dbReference type="ARBA" id="ARBA00022723"/>
    </source>
</evidence>
<dbReference type="PRINTS" id="PR01736">
    <property type="entry name" value="PHPHTRNFRASE"/>
</dbReference>
<dbReference type="EC" id="2.7.3.9" evidence="6 17"/>
<dbReference type="PROSITE" id="PS00370">
    <property type="entry name" value="PEP_ENZYMES_PHOS_SITE"/>
    <property type="match status" value="1"/>
</dbReference>
<dbReference type="GO" id="GO:0005737">
    <property type="term" value="C:cytoplasm"/>
    <property type="evidence" value="ECO:0007669"/>
    <property type="project" value="UniProtKB-SubCell"/>
</dbReference>
<dbReference type="NCBIfam" id="TIGR01417">
    <property type="entry name" value="PTS_I_fam"/>
    <property type="match status" value="1"/>
</dbReference>
<keyword evidence="11 17" id="KW-0808">Transferase</keyword>
<keyword evidence="15 17" id="KW-0460">Magnesium</keyword>
<dbReference type="EMBL" id="PEWV01000075">
    <property type="protein sequence ID" value="PIU40903.1"/>
    <property type="molecule type" value="Genomic_DNA"/>
</dbReference>
<feature type="domain" description="PEP-utilising enzyme C-terminal" evidence="23">
    <location>
        <begin position="258"/>
        <end position="542"/>
    </location>
</feature>
<dbReference type="Pfam" id="PF05524">
    <property type="entry name" value="PEP-utilisers_N"/>
    <property type="match status" value="1"/>
</dbReference>
<comment type="cofactor">
    <cofactor evidence="2 17 20">
        <name>Mg(2+)</name>
        <dbReference type="ChEBI" id="CHEBI:18420"/>
    </cofactor>
</comment>
<evidence type="ECO:0000256" key="11">
    <source>
        <dbReference type="ARBA" id="ARBA00022679"/>
    </source>
</evidence>
<evidence type="ECO:0000256" key="2">
    <source>
        <dbReference type="ARBA" id="ARBA00001946"/>
    </source>
</evidence>
<keyword evidence="9 17" id="KW-0963">Cytoplasm</keyword>
<sequence>MKILKGVVASSGVVIGTACLYAEKVEEEIPHYVIEKDRTKGEILRLEEAIKKAKETMGSMARAAEKLFDKRASEIFSAHVLILDDPVLLERMKDLINTKLVNAEHAVSDAFEEYVKTYEKSELHFSELSHDVRDVRNRLLVSFGNLAGHFECPVGERQPVIVVSKRLTTSMVLNIPKEHVLSFVTEEGGFTTHATILARGYNVPVVFGVSVEVNIKCGDKIIVDGFDGKVFVSPDQATLDRYSNKISDIQKRKAVCVSVKDAPSKTQKGLRIKLKANISTPGEIELLRGLQYDGVGLLRTEFLFLNKETPPSEEEQFNMYKHILEEAKGLPVTVRLLDISPDKLPPYLNLPPQENPDLGIRGVRALDFFYDIYLVQVKAILRAAVFGDLRVLYPMISDMSDIDLFKKLIVSAKTSLKKEGKKFKKSIKEGIMVETPSAALLLDSLIKNVDFVNIGSNDLLQYTLAASRGNPLIEKRYHILHSSLVKLIELVVKSGKTHKKEVCLCGEVASFEEFYPLLLSVGLRSFSVAASKLSSIKCELLNHKRPDKTISKRLHKAVSKEDVDRIFFR</sequence>
<feature type="active site" description="Proton donor" evidence="18">
    <location>
        <position position="505"/>
    </location>
</feature>
<evidence type="ECO:0000256" key="19">
    <source>
        <dbReference type="PIRSR" id="PIRSR000732-2"/>
    </source>
</evidence>
<dbReference type="InterPro" id="IPR040442">
    <property type="entry name" value="Pyrv_kinase-like_dom_sf"/>
</dbReference>
<feature type="binding site" evidence="19">
    <location>
        <position position="335"/>
    </location>
    <ligand>
        <name>phosphoenolpyruvate</name>
        <dbReference type="ChEBI" id="CHEBI:58702"/>
    </ligand>
</feature>
<dbReference type="GO" id="GO:0009401">
    <property type="term" value="P:phosphoenolpyruvate-dependent sugar phosphotransferase system"/>
    <property type="evidence" value="ECO:0007669"/>
    <property type="project" value="UniProtKB-KW"/>
</dbReference>
<dbReference type="InterPro" id="IPR036637">
    <property type="entry name" value="Phosphohistidine_dom_sf"/>
</dbReference>
<dbReference type="InterPro" id="IPR036618">
    <property type="entry name" value="PtsI_HPr-bd_sf"/>
</dbReference>
<keyword evidence="8 17" id="KW-0813">Transport</keyword>
<dbReference type="SUPFAM" id="SSF52009">
    <property type="entry name" value="Phosphohistidine domain"/>
    <property type="match status" value="1"/>
</dbReference>
<keyword evidence="13 17" id="KW-0479">Metal-binding</keyword>
<proteinExistence type="inferred from homology"/>
<feature type="active site" description="Tele-phosphohistidine intermediate" evidence="18">
    <location>
        <position position="193"/>
    </location>
</feature>
<dbReference type="AlphaFoldDB" id="A0A2J0KYK8"/>
<dbReference type="PANTHER" id="PTHR46244">
    <property type="entry name" value="PHOSPHOENOLPYRUVATE-PROTEIN PHOSPHOTRANSFERASE"/>
    <property type="match status" value="1"/>
</dbReference>
<comment type="function">
    <text evidence="3 17">General (non sugar-specific) component of the phosphoenolpyruvate-dependent sugar phosphotransferase system (sugar PTS). This major carbohydrate active-transport system catalyzes the phosphorylation of incoming sugar substrates concomitantly with their translocation across the cell membrane. Enzyme I transfers the phosphoryl group from phosphoenolpyruvate (PEP) to the phosphoryl carrier protein (HPr).</text>
</comment>
<dbReference type="Gene3D" id="1.10.274.10">
    <property type="entry name" value="PtsI, HPr-binding domain"/>
    <property type="match status" value="1"/>
</dbReference>
<keyword evidence="21" id="KW-0175">Coiled coil</keyword>
<dbReference type="GO" id="GO:0016301">
    <property type="term" value="F:kinase activity"/>
    <property type="evidence" value="ECO:0007669"/>
    <property type="project" value="UniProtKB-KW"/>
</dbReference>
<dbReference type="GO" id="GO:0008965">
    <property type="term" value="F:phosphoenolpyruvate-protein phosphotransferase activity"/>
    <property type="evidence" value="ECO:0007669"/>
    <property type="project" value="UniProtKB-EC"/>
</dbReference>
<accession>A0A2J0KYK8</accession>
<feature type="binding site" evidence="20">
    <location>
        <position position="458"/>
    </location>
    <ligand>
        <name>Mg(2+)</name>
        <dbReference type="ChEBI" id="CHEBI:18420"/>
    </ligand>
</feature>
<feature type="coiled-coil region" evidence="21">
    <location>
        <begin position="36"/>
        <end position="63"/>
    </location>
</feature>
<dbReference type="Pfam" id="PF00391">
    <property type="entry name" value="PEP-utilizers"/>
    <property type="match status" value="1"/>
</dbReference>
<feature type="domain" description="PEP-utilising enzyme mobile" evidence="22">
    <location>
        <begin position="158"/>
        <end position="228"/>
    </location>
</feature>
<protein>
    <recommendedName>
        <fullName evidence="7 17">Phosphoenolpyruvate-protein phosphotransferase</fullName>
        <ecNumber evidence="6 17">2.7.3.9</ecNumber>
    </recommendedName>
    <alternativeName>
        <fullName evidence="16 17">Phosphotransferase system, enzyme I</fullName>
    </alternativeName>
</protein>
<organism evidence="25 26">
    <name type="scientific">Candidatus Aquitaenariimonas noxiae</name>
    <dbReference type="NCBI Taxonomy" id="1974741"/>
    <lineage>
        <taxon>Bacteria</taxon>
        <taxon>Pseudomonadati</taxon>
        <taxon>Candidatus Omnitrophota</taxon>
        <taxon>Candidatus Aquitaenariimonas</taxon>
    </lineage>
</organism>
<dbReference type="SUPFAM" id="SSF51621">
    <property type="entry name" value="Phosphoenolpyruvate/pyruvate domain"/>
    <property type="match status" value="1"/>
</dbReference>
<evidence type="ECO:0000256" key="18">
    <source>
        <dbReference type="PIRSR" id="PIRSR000732-1"/>
    </source>
</evidence>
<keyword evidence="12 17" id="KW-0598">Phosphotransferase system</keyword>
<evidence type="ECO:0000256" key="12">
    <source>
        <dbReference type="ARBA" id="ARBA00022683"/>
    </source>
</evidence>
<dbReference type="InterPro" id="IPR006318">
    <property type="entry name" value="PTS_EI-like"/>
</dbReference>
<evidence type="ECO:0000256" key="4">
    <source>
        <dbReference type="ARBA" id="ARBA00004496"/>
    </source>
</evidence>
<evidence type="ECO:0000256" key="3">
    <source>
        <dbReference type="ARBA" id="ARBA00002728"/>
    </source>
</evidence>
<evidence type="ECO:0000256" key="7">
    <source>
        <dbReference type="ARBA" id="ARBA00016544"/>
    </source>
</evidence>
<dbReference type="PANTHER" id="PTHR46244:SF3">
    <property type="entry name" value="PHOSPHOENOLPYRUVATE-PROTEIN PHOSPHOTRANSFERASE"/>
    <property type="match status" value="1"/>
</dbReference>
<reference evidence="25 26" key="1">
    <citation type="submission" date="2017-09" db="EMBL/GenBank/DDBJ databases">
        <title>Depth-based differentiation of microbial function through sediment-hosted aquifers and enrichment of novel symbionts in the deep terrestrial subsurface.</title>
        <authorList>
            <person name="Probst A.J."/>
            <person name="Ladd B."/>
            <person name="Jarett J.K."/>
            <person name="Geller-Mcgrath D.E."/>
            <person name="Sieber C.M."/>
            <person name="Emerson J.B."/>
            <person name="Anantharaman K."/>
            <person name="Thomas B.C."/>
            <person name="Malmstrom R."/>
            <person name="Stieglmeier M."/>
            <person name="Klingl A."/>
            <person name="Woyke T."/>
            <person name="Ryan C.M."/>
            <person name="Banfield J.F."/>
        </authorList>
    </citation>
    <scope>NUCLEOTIDE SEQUENCE [LARGE SCALE GENOMIC DNA]</scope>
    <source>
        <strain evidence="25">CG07_land_8_20_14_0_80_42_15</strain>
    </source>
</reference>
<keyword evidence="10 17" id="KW-0762">Sugar transport</keyword>
<comment type="similarity">
    <text evidence="5 17">Belongs to the PEP-utilizing enzyme family.</text>
</comment>
<evidence type="ECO:0000256" key="14">
    <source>
        <dbReference type="ARBA" id="ARBA00022777"/>
    </source>
</evidence>
<dbReference type="InterPro" id="IPR015813">
    <property type="entry name" value="Pyrv/PenolPyrv_kinase-like_dom"/>
</dbReference>
<evidence type="ECO:0000256" key="15">
    <source>
        <dbReference type="ARBA" id="ARBA00022842"/>
    </source>
</evidence>
<evidence type="ECO:0000256" key="9">
    <source>
        <dbReference type="ARBA" id="ARBA00022490"/>
    </source>
</evidence>
<evidence type="ECO:0000256" key="1">
    <source>
        <dbReference type="ARBA" id="ARBA00000683"/>
    </source>
</evidence>
<evidence type="ECO:0000256" key="5">
    <source>
        <dbReference type="ARBA" id="ARBA00007837"/>
    </source>
</evidence>
<dbReference type="InterPro" id="IPR024692">
    <property type="entry name" value="PTS_EI"/>
</dbReference>
<dbReference type="GO" id="GO:0046872">
    <property type="term" value="F:metal ion binding"/>
    <property type="evidence" value="ECO:0007669"/>
    <property type="project" value="UniProtKB-KW"/>
</dbReference>
<evidence type="ECO:0000256" key="16">
    <source>
        <dbReference type="ARBA" id="ARBA00033235"/>
    </source>
</evidence>
<evidence type="ECO:0000256" key="20">
    <source>
        <dbReference type="PIRSR" id="PIRSR000732-3"/>
    </source>
</evidence>
<name>A0A2J0KYK8_9BACT</name>
<evidence type="ECO:0000256" key="6">
    <source>
        <dbReference type="ARBA" id="ARBA00012232"/>
    </source>
</evidence>
<dbReference type="PIRSF" id="PIRSF000732">
    <property type="entry name" value="PTS_enzyme_I"/>
    <property type="match status" value="1"/>
</dbReference>
<feature type="binding site" evidence="19">
    <location>
        <position position="299"/>
    </location>
    <ligand>
        <name>phosphoenolpyruvate</name>
        <dbReference type="ChEBI" id="CHEBI:58702"/>
    </ligand>
</feature>
<evidence type="ECO:0000256" key="17">
    <source>
        <dbReference type="PIRNR" id="PIRNR000732"/>
    </source>
</evidence>
<comment type="caution">
    <text evidence="25">The sequence shown here is derived from an EMBL/GenBank/DDBJ whole genome shotgun (WGS) entry which is preliminary data.</text>
</comment>
<comment type="catalytic activity">
    <reaction evidence="1 17">
        <text>L-histidyl-[protein] + phosphoenolpyruvate = N(pros)-phospho-L-histidyl-[protein] + pyruvate</text>
        <dbReference type="Rhea" id="RHEA:23880"/>
        <dbReference type="Rhea" id="RHEA-COMP:9745"/>
        <dbReference type="Rhea" id="RHEA-COMP:9746"/>
        <dbReference type="ChEBI" id="CHEBI:15361"/>
        <dbReference type="ChEBI" id="CHEBI:29979"/>
        <dbReference type="ChEBI" id="CHEBI:58702"/>
        <dbReference type="ChEBI" id="CHEBI:64837"/>
        <dbReference type="EC" id="2.7.3.9"/>
    </reaction>
</comment>
<feature type="binding site" evidence="20">
    <location>
        <position position="434"/>
    </location>
    <ligand>
        <name>Mg(2+)</name>
        <dbReference type="ChEBI" id="CHEBI:18420"/>
    </ligand>
</feature>
<dbReference type="InterPro" id="IPR000121">
    <property type="entry name" value="PEP_util_C"/>
</dbReference>
<feature type="binding site" evidence="19">
    <location>
        <position position="468"/>
    </location>
    <ligand>
        <name>phosphoenolpyruvate</name>
        <dbReference type="ChEBI" id="CHEBI:58702"/>
    </ligand>
</feature>
<keyword evidence="14 17" id="KW-0418">Kinase</keyword>
<gene>
    <name evidence="25" type="primary">ptsP</name>
    <name evidence="25" type="ORF">COS99_08340</name>
</gene>
<dbReference type="Proteomes" id="UP000230052">
    <property type="component" value="Unassembled WGS sequence"/>
</dbReference>
<evidence type="ECO:0000259" key="22">
    <source>
        <dbReference type="Pfam" id="PF00391"/>
    </source>
</evidence>
<dbReference type="InterPro" id="IPR008731">
    <property type="entry name" value="PTS_EIN"/>
</dbReference>
<dbReference type="Gene3D" id="3.20.20.60">
    <property type="entry name" value="Phosphoenolpyruvate-binding domains"/>
    <property type="match status" value="1"/>
</dbReference>
<dbReference type="PROSITE" id="PS51257">
    <property type="entry name" value="PROKAR_LIPOPROTEIN"/>
    <property type="match status" value="1"/>
</dbReference>
<dbReference type="InterPro" id="IPR018274">
    <property type="entry name" value="PEP_util_AS"/>
</dbReference>
<evidence type="ECO:0000256" key="21">
    <source>
        <dbReference type="SAM" id="Coils"/>
    </source>
</evidence>
<evidence type="ECO:0000256" key="10">
    <source>
        <dbReference type="ARBA" id="ARBA00022597"/>
    </source>
</evidence>
<dbReference type="InterPro" id="IPR050499">
    <property type="entry name" value="PEP-utilizing_PTS_enzyme"/>
</dbReference>
<feature type="binding site" evidence="19">
    <location>
        <begin position="457"/>
        <end position="458"/>
    </location>
    <ligand>
        <name>phosphoenolpyruvate</name>
        <dbReference type="ChEBI" id="CHEBI:58702"/>
    </ligand>
</feature>
<evidence type="ECO:0000313" key="26">
    <source>
        <dbReference type="Proteomes" id="UP000230052"/>
    </source>
</evidence>
<feature type="domain" description="Phosphotransferase system enzyme I N-terminal" evidence="24">
    <location>
        <begin position="5"/>
        <end position="122"/>
    </location>
</feature>
<evidence type="ECO:0000313" key="25">
    <source>
        <dbReference type="EMBL" id="PIU40903.1"/>
    </source>
</evidence>
<dbReference type="Gene3D" id="3.50.30.10">
    <property type="entry name" value="Phosphohistidine domain"/>
    <property type="match status" value="1"/>
</dbReference>
<evidence type="ECO:0000256" key="8">
    <source>
        <dbReference type="ARBA" id="ARBA00022448"/>
    </source>
</evidence>
<dbReference type="Pfam" id="PF02896">
    <property type="entry name" value="PEP-utilizers_C"/>
    <property type="match status" value="1"/>
</dbReference>